<feature type="transmembrane region" description="Helical" evidence="9">
    <location>
        <begin position="205"/>
        <end position="224"/>
    </location>
</feature>
<dbReference type="GO" id="GO:0010043">
    <property type="term" value="P:response to zinc ion"/>
    <property type="evidence" value="ECO:0007669"/>
    <property type="project" value="TreeGrafter"/>
</dbReference>
<gene>
    <name evidence="10" type="ORF">CCE28_19635</name>
</gene>
<keyword evidence="5 8" id="KW-0812">Transmembrane</keyword>
<comment type="subcellular location">
    <subcellularLocation>
        <location evidence="1 8">Cell membrane</location>
        <topology evidence="1 8">Multi-pass membrane protein</topology>
    </subcellularLocation>
</comment>
<evidence type="ECO:0000256" key="9">
    <source>
        <dbReference type="SAM" id="Phobius"/>
    </source>
</evidence>
<dbReference type="InterPro" id="IPR037294">
    <property type="entry name" value="ABC_BtuC-like"/>
</dbReference>
<keyword evidence="11" id="KW-1185">Reference proteome</keyword>
<organism evidence="10 11">
    <name type="scientific">Anaeromicrobium sediminis</name>
    <dbReference type="NCBI Taxonomy" id="1478221"/>
    <lineage>
        <taxon>Bacteria</taxon>
        <taxon>Bacillati</taxon>
        <taxon>Bacillota</taxon>
        <taxon>Clostridia</taxon>
        <taxon>Peptostreptococcales</taxon>
        <taxon>Thermotaleaceae</taxon>
        <taxon>Anaeromicrobium</taxon>
    </lineage>
</organism>
<evidence type="ECO:0000313" key="10">
    <source>
        <dbReference type="EMBL" id="PAB57144.1"/>
    </source>
</evidence>
<sequence>MLSPQTEIQLIAIVVAVACAIPGVFLILRRMSMMSDAISHTILLGVVLGFFITHDLTSPLLILGAALMGTITVYLVELIYKSKLVSEDASIGLIFPFLFSIGVILISMNAGDVHLDTDAVLLGEIAFAPFNRFIVGGQDIGPKALYVMSSILVLNIIYLTLFYKELKLSTFDEKLALVLGFSPIFIHYSLMTLVSITAVGAFDSVGAVLVVAFMVGPPATAYLLTDDLKKMIFLSIGIGGVSSVLGYWTAAFFDVAIAGSMAVMVGVTFLIVFIVAPNRGLLSIMKIRKKQKSTYATISFLMHIINHENTHIEETESSIYTIKDHLGWDNTFLDDVVNRAKENQYITINEEGIIKPTLSGKEYALFNYYDFVERV</sequence>
<evidence type="ECO:0000256" key="4">
    <source>
        <dbReference type="ARBA" id="ARBA00022475"/>
    </source>
</evidence>
<dbReference type="SUPFAM" id="SSF81345">
    <property type="entry name" value="ABC transporter involved in vitamin B12 uptake, BtuC"/>
    <property type="match status" value="1"/>
</dbReference>
<feature type="transmembrane region" description="Helical" evidence="9">
    <location>
        <begin position="175"/>
        <end position="199"/>
    </location>
</feature>
<dbReference type="Pfam" id="PF00950">
    <property type="entry name" value="ABC-3"/>
    <property type="match status" value="1"/>
</dbReference>
<evidence type="ECO:0000256" key="3">
    <source>
        <dbReference type="ARBA" id="ARBA00022448"/>
    </source>
</evidence>
<keyword evidence="3 8" id="KW-0813">Transport</keyword>
<feature type="transmembrane region" description="Helical" evidence="9">
    <location>
        <begin position="37"/>
        <end position="54"/>
    </location>
</feature>
<protein>
    <submittedName>
        <fullName evidence="10">Zinc ABC transporter permease</fullName>
    </submittedName>
</protein>
<dbReference type="Proteomes" id="UP000216024">
    <property type="component" value="Unassembled WGS sequence"/>
</dbReference>
<feature type="transmembrane region" description="Helical" evidence="9">
    <location>
        <begin position="144"/>
        <end position="163"/>
    </location>
</feature>
<evidence type="ECO:0000256" key="6">
    <source>
        <dbReference type="ARBA" id="ARBA00022989"/>
    </source>
</evidence>
<dbReference type="GO" id="GO:0055085">
    <property type="term" value="P:transmembrane transport"/>
    <property type="evidence" value="ECO:0007669"/>
    <property type="project" value="InterPro"/>
</dbReference>
<feature type="transmembrane region" description="Helical" evidence="9">
    <location>
        <begin position="256"/>
        <end position="276"/>
    </location>
</feature>
<evidence type="ECO:0000256" key="8">
    <source>
        <dbReference type="RuleBase" id="RU003943"/>
    </source>
</evidence>
<dbReference type="Gene3D" id="1.10.3470.10">
    <property type="entry name" value="ABC transporter involved in vitamin B12 uptake, BtuC"/>
    <property type="match status" value="1"/>
</dbReference>
<dbReference type="OrthoDB" id="9788905at2"/>
<evidence type="ECO:0000256" key="7">
    <source>
        <dbReference type="ARBA" id="ARBA00023136"/>
    </source>
</evidence>
<keyword evidence="7 9" id="KW-0472">Membrane</keyword>
<feature type="transmembrane region" description="Helical" evidence="9">
    <location>
        <begin position="231"/>
        <end position="250"/>
    </location>
</feature>
<dbReference type="PANTHER" id="PTHR30477:SF8">
    <property type="entry name" value="METAL TRANSPORT SYSTEM MEMBRANE PROTEIN CT_070-RELATED"/>
    <property type="match status" value="1"/>
</dbReference>
<comment type="caution">
    <text evidence="10">The sequence shown here is derived from an EMBL/GenBank/DDBJ whole genome shotgun (WGS) entry which is preliminary data.</text>
</comment>
<reference evidence="10 11" key="1">
    <citation type="submission" date="2017-06" db="EMBL/GenBank/DDBJ databases">
        <title>Draft genome sequence of anaerobic fermentative bacterium Anaeromicrobium sediminis DY2726D isolated from West Pacific Ocean sediments.</title>
        <authorList>
            <person name="Zeng X."/>
        </authorList>
    </citation>
    <scope>NUCLEOTIDE SEQUENCE [LARGE SCALE GENOMIC DNA]</scope>
    <source>
        <strain evidence="10 11">DY2726D</strain>
    </source>
</reference>
<evidence type="ECO:0000256" key="1">
    <source>
        <dbReference type="ARBA" id="ARBA00004651"/>
    </source>
</evidence>
<dbReference type="PANTHER" id="PTHR30477">
    <property type="entry name" value="ABC-TRANSPORTER METAL-BINDING PROTEIN"/>
    <property type="match status" value="1"/>
</dbReference>
<feature type="transmembrane region" description="Helical" evidence="9">
    <location>
        <begin position="92"/>
        <end position="111"/>
    </location>
</feature>
<feature type="transmembrane region" description="Helical" evidence="9">
    <location>
        <begin position="60"/>
        <end position="80"/>
    </location>
</feature>
<dbReference type="EMBL" id="NIBG01000028">
    <property type="protein sequence ID" value="PAB57144.1"/>
    <property type="molecule type" value="Genomic_DNA"/>
</dbReference>
<dbReference type="AlphaFoldDB" id="A0A267MC25"/>
<dbReference type="GO" id="GO:0043190">
    <property type="term" value="C:ATP-binding cassette (ABC) transporter complex"/>
    <property type="evidence" value="ECO:0007669"/>
    <property type="project" value="InterPro"/>
</dbReference>
<dbReference type="InterPro" id="IPR001626">
    <property type="entry name" value="ABC_TroCD"/>
</dbReference>
<keyword evidence="6 9" id="KW-1133">Transmembrane helix</keyword>
<proteinExistence type="inferred from homology"/>
<comment type="similarity">
    <text evidence="2 8">Belongs to the ABC-3 integral membrane protein family.</text>
</comment>
<evidence type="ECO:0000256" key="2">
    <source>
        <dbReference type="ARBA" id="ARBA00008034"/>
    </source>
</evidence>
<dbReference type="RefSeq" id="WP_095135590.1">
    <property type="nucleotide sequence ID" value="NZ_NIBG01000028.1"/>
</dbReference>
<evidence type="ECO:0000256" key="5">
    <source>
        <dbReference type="ARBA" id="ARBA00022692"/>
    </source>
</evidence>
<name>A0A267MC25_9FIRM</name>
<accession>A0A267MC25</accession>
<evidence type="ECO:0000313" key="11">
    <source>
        <dbReference type="Proteomes" id="UP000216024"/>
    </source>
</evidence>
<feature type="transmembrane region" description="Helical" evidence="9">
    <location>
        <begin position="6"/>
        <end position="28"/>
    </location>
</feature>
<keyword evidence="4" id="KW-1003">Cell membrane</keyword>
<dbReference type="CDD" id="cd06550">
    <property type="entry name" value="TM_ABC_iron-siderophores_like"/>
    <property type="match status" value="1"/>
</dbReference>